<gene>
    <name evidence="2" type="ORF">TWF506_001527</name>
</gene>
<dbReference type="Proteomes" id="UP001307849">
    <property type="component" value="Unassembled WGS sequence"/>
</dbReference>
<dbReference type="InterPro" id="IPR036047">
    <property type="entry name" value="F-box-like_dom_sf"/>
</dbReference>
<protein>
    <recommendedName>
        <fullName evidence="1">F-box domain-containing protein</fullName>
    </recommendedName>
</protein>
<proteinExistence type="predicted"/>
<dbReference type="AlphaFoldDB" id="A0AAN8NHF7"/>
<organism evidence="2 3">
    <name type="scientific">Arthrobotrys conoides</name>
    <dbReference type="NCBI Taxonomy" id="74498"/>
    <lineage>
        <taxon>Eukaryota</taxon>
        <taxon>Fungi</taxon>
        <taxon>Dikarya</taxon>
        <taxon>Ascomycota</taxon>
        <taxon>Pezizomycotina</taxon>
        <taxon>Orbiliomycetes</taxon>
        <taxon>Orbiliales</taxon>
        <taxon>Orbiliaceae</taxon>
        <taxon>Arthrobotrys</taxon>
    </lineage>
</organism>
<feature type="domain" description="F-box" evidence="1">
    <location>
        <begin position="6"/>
        <end position="43"/>
    </location>
</feature>
<dbReference type="InterPro" id="IPR001810">
    <property type="entry name" value="F-box_dom"/>
</dbReference>
<sequence>MSVTMLSLPNEILSNIFNDRCLSNADLTRFQLTCKLFRDSIKRQTSRRYTFRVDTPDQSPWRLIRYLLKNPTLGQHISEITVQWERRDASDKDTWTNVWIWEEEELQEIVTICEKWNIDARTEKAIGCGKNSEALLALLLVFTTNLKYLDLGGVQTGLVDHSYQDWGNGVALQAIGGSIGGDVKEDFDLELRENTPKHLQLFLYENLPYKLRSRWTSRISHTYKWNCERLIRKPHRITPDPDSSILPGLASLQHFRIGSGSGPRRGGGSTNLNSSTDVFQFFFLPEINIIQAFEVSSVNPYPYQTWSEPDNSDHYQKGSPIKHLVLESINRERRGTMFMVPIPVGQVRVETFSEAVAGVTGNLESVRLQFGGDSQKNEALGRLYLSNNKETLLPTKVIVDGDGFDGEGRFIREKERKKALALKQKLWEKTRGHAQLNTLNIKLSRLETLQPDILSKLASFLDQNDALNLFLSSKNFQNTRYRYNWIESRLNNSSAVSSRDLKLYQMSHNLRGFINIGWSNLNFGGDLVSFPDITKGGVGDPDFSNLRTTLEAIKNGDVPGLEQMKLDLTSYQSVDGVTRQYRPTRGMVARDLESESESESDPPNGLASIFPLGQAITSEDVPFNKHTTFLNILKSFSKQETSRKFQLHVRIELADISILRFCDMTRLTNLQLSEIWKGRQKSIGKSIDRLIPVLSGLKNQLRTLSLEGNTYGQMASKELEPADMWDKLQVLQEAVWEMKSLRSLTVLQDYLFHPSFILLPPKGVTSLTYMGQMSAVWWRKFASYPFTGVEHLKLNCSSLVDEDIEYLRSSGEEICWYTGAIKLGNIQISGLRWIEFDNLRKLSRQYPNDFVQLVLQNNPRISNHSLKVIMREISDRYSGRLMGKYLGFVEREHQKISEHLNDSFFAQKNKYIMEHLLAKKPIPGNRTDGGLFEAEMDKVVAEQMVKEFEGEFMARFAKESVEALRKSLGI</sequence>
<dbReference type="SUPFAM" id="SSF81383">
    <property type="entry name" value="F-box domain"/>
    <property type="match status" value="1"/>
</dbReference>
<accession>A0AAN8NHF7</accession>
<reference evidence="2 3" key="1">
    <citation type="submission" date="2019-10" db="EMBL/GenBank/DDBJ databases">
        <authorList>
            <person name="Palmer J.M."/>
        </authorList>
    </citation>
    <scope>NUCLEOTIDE SEQUENCE [LARGE SCALE GENOMIC DNA]</scope>
    <source>
        <strain evidence="2 3">TWF506</strain>
    </source>
</reference>
<evidence type="ECO:0000313" key="3">
    <source>
        <dbReference type="Proteomes" id="UP001307849"/>
    </source>
</evidence>
<dbReference type="Pfam" id="PF12937">
    <property type="entry name" value="F-box-like"/>
    <property type="match status" value="1"/>
</dbReference>
<evidence type="ECO:0000259" key="1">
    <source>
        <dbReference type="Pfam" id="PF12937"/>
    </source>
</evidence>
<dbReference type="EMBL" id="JAVHJM010000001">
    <property type="protein sequence ID" value="KAK6521303.1"/>
    <property type="molecule type" value="Genomic_DNA"/>
</dbReference>
<name>A0AAN8NHF7_9PEZI</name>
<evidence type="ECO:0000313" key="2">
    <source>
        <dbReference type="EMBL" id="KAK6521303.1"/>
    </source>
</evidence>
<comment type="caution">
    <text evidence="2">The sequence shown here is derived from an EMBL/GenBank/DDBJ whole genome shotgun (WGS) entry which is preliminary data.</text>
</comment>
<keyword evidence="3" id="KW-1185">Reference proteome</keyword>